<protein>
    <recommendedName>
        <fullName evidence="3">Glycosyltransferase 2-like domain-containing protein</fullName>
    </recommendedName>
</protein>
<accession>A0A2S8FUR8</accession>
<dbReference type="AlphaFoldDB" id="A0A2S8FUR8"/>
<reference evidence="1 2" key="1">
    <citation type="submission" date="2018-02" db="EMBL/GenBank/DDBJ databases">
        <title>Comparative genomes isolates from brazilian mangrove.</title>
        <authorList>
            <person name="Araujo J.E."/>
            <person name="Taketani R.G."/>
            <person name="Silva M.C.P."/>
            <person name="Loureco M.V."/>
            <person name="Andreote F.D."/>
        </authorList>
    </citation>
    <scope>NUCLEOTIDE SEQUENCE [LARGE SCALE GENOMIC DNA]</scope>
    <source>
        <strain evidence="1 2">NAP PRIS-MGV</strain>
    </source>
</reference>
<dbReference type="OrthoDB" id="8050875at2"/>
<dbReference type="RefSeq" id="WP_105354720.1">
    <property type="nucleotide sequence ID" value="NZ_PUIB01000014.1"/>
</dbReference>
<gene>
    <name evidence="1" type="ORF">C5Y98_13200</name>
</gene>
<evidence type="ECO:0000313" key="2">
    <source>
        <dbReference type="Proteomes" id="UP000239388"/>
    </source>
</evidence>
<name>A0A2S8FUR8_9BACT</name>
<sequence>MPKRLSEHTFRDWIKLRPILQSIKSRRYRMIDRAYCRIAPSDAAIDSLIASCAGRQVLVTIAFNDAELIQVQSQLVRRFIPQALHLIADNSSDATAAQAIRSDCRTHQVPYVRLPRNPWQGLAAASRSHGQAMNWVLRQILTPGRPVSFGYIDHDLFPTRPCDPFAPLESLPFYGDKRWAGNRWFLWAGYCFFRFEQAERTRLDFSQDWFIGLDTGGANWAQLYSQWDPSRLPDRPIRETSILPGVELRQAYVEWREDWLHEVGLAGDSAFKAQKRAAVLRLLEDRAPLSKAG</sequence>
<evidence type="ECO:0000313" key="1">
    <source>
        <dbReference type="EMBL" id="PQO35594.1"/>
    </source>
</evidence>
<comment type="caution">
    <text evidence="1">The sequence shown here is derived from an EMBL/GenBank/DDBJ whole genome shotgun (WGS) entry which is preliminary data.</text>
</comment>
<dbReference type="EMBL" id="PUIB01000014">
    <property type="protein sequence ID" value="PQO35594.1"/>
    <property type="molecule type" value="Genomic_DNA"/>
</dbReference>
<organism evidence="1 2">
    <name type="scientific">Blastopirellula marina</name>
    <dbReference type="NCBI Taxonomy" id="124"/>
    <lineage>
        <taxon>Bacteria</taxon>
        <taxon>Pseudomonadati</taxon>
        <taxon>Planctomycetota</taxon>
        <taxon>Planctomycetia</taxon>
        <taxon>Pirellulales</taxon>
        <taxon>Pirellulaceae</taxon>
        <taxon>Blastopirellula</taxon>
    </lineage>
</organism>
<evidence type="ECO:0008006" key="3">
    <source>
        <dbReference type="Google" id="ProtNLM"/>
    </source>
</evidence>
<dbReference type="Proteomes" id="UP000239388">
    <property type="component" value="Unassembled WGS sequence"/>
</dbReference>
<proteinExistence type="predicted"/>